<dbReference type="Pfam" id="PF25484">
    <property type="entry name" value="DUF7907"/>
    <property type="match status" value="1"/>
</dbReference>
<accession>A0A0C3GNY8</accession>
<feature type="domain" description="DUF7907" evidence="2">
    <location>
        <begin position="42"/>
        <end position="190"/>
    </location>
</feature>
<keyword evidence="4" id="KW-1185">Reference proteome</keyword>
<feature type="chain" id="PRO_5002164651" description="DUF7907 domain-containing protein" evidence="1">
    <location>
        <begin position="23"/>
        <end position="192"/>
    </location>
</feature>
<protein>
    <recommendedName>
        <fullName evidence="2">DUF7907 domain-containing protein</fullName>
    </recommendedName>
</protein>
<feature type="signal peptide" evidence="1">
    <location>
        <begin position="1"/>
        <end position="22"/>
    </location>
</feature>
<dbReference type="Proteomes" id="UP000054321">
    <property type="component" value="Unassembled WGS sequence"/>
</dbReference>
<evidence type="ECO:0000259" key="2">
    <source>
        <dbReference type="Pfam" id="PF25484"/>
    </source>
</evidence>
<reference evidence="3 4" key="1">
    <citation type="submission" date="2014-04" db="EMBL/GenBank/DDBJ databases">
        <authorList>
            <consortium name="DOE Joint Genome Institute"/>
            <person name="Kuo A."/>
            <person name="Martino E."/>
            <person name="Perotto S."/>
            <person name="Kohler A."/>
            <person name="Nagy L.G."/>
            <person name="Floudas D."/>
            <person name="Copeland A."/>
            <person name="Barry K.W."/>
            <person name="Cichocki N."/>
            <person name="Veneault-Fourrey C."/>
            <person name="LaButti K."/>
            <person name="Lindquist E.A."/>
            <person name="Lipzen A."/>
            <person name="Lundell T."/>
            <person name="Morin E."/>
            <person name="Murat C."/>
            <person name="Sun H."/>
            <person name="Tunlid A."/>
            <person name="Henrissat B."/>
            <person name="Grigoriev I.V."/>
            <person name="Hibbett D.S."/>
            <person name="Martin F."/>
            <person name="Nordberg H.P."/>
            <person name="Cantor M.N."/>
            <person name="Hua S.X."/>
        </authorList>
    </citation>
    <scope>NUCLEOTIDE SEQUENCE [LARGE SCALE GENOMIC DNA]</scope>
    <source>
        <strain evidence="3 4">Zn</strain>
    </source>
</reference>
<dbReference type="HOGENOM" id="CLU_133908_0_0_1"/>
<name>A0A0C3GNY8_OIDMZ</name>
<dbReference type="InterPro" id="IPR057229">
    <property type="entry name" value="DUF7907"/>
</dbReference>
<keyword evidence="1" id="KW-0732">Signal</keyword>
<evidence type="ECO:0000256" key="1">
    <source>
        <dbReference type="SAM" id="SignalP"/>
    </source>
</evidence>
<organism evidence="3 4">
    <name type="scientific">Oidiodendron maius (strain Zn)</name>
    <dbReference type="NCBI Taxonomy" id="913774"/>
    <lineage>
        <taxon>Eukaryota</taxon>
        <taxon>Fungi</taxon>
        <taxon>Dikarya</taxon>
        <taxon>Ascomycota</taxon>
        <taxon>Pezizomycotina</taxon>
        <taxon>Leotiomycetes</taxon>
        <taxon>Leotiomycetes incertae sedis</taxon>
        <taxon>Myxotrichaceae</taxon>
        <taxon>Oidiodendron</taxon>
    </lineage>
</organism>
<evidence type="ECO:0000313" key="4">
    <source>
        <dbReference type="Proteomes" id="UP000054321"/>
    </source>
</evidence>
<evidence type="ECO:0000313" key="3">
    <source>
        <dbReference type="EMBL" id="KIM97785.1"/>
    </source>
</evidence>
<reference evidence="4" key="2">
    <citation type="submission" date="2015-01" db="EMBL/GenBank/DDBJ databases">
        <title>Evolutionary Origins and Diversification of the Mycorrhizal Mutualists.</title>
        <authorList>
            <consortium name="DOE Joint Genome Institute"/>
            <consortium name="Mycorrhizal Genomics Consortium"/>
            <person name="Kohler A."/>
            <person name="Kuo A."/>
            <person name="Nagy L.G."/>
            <person name="Floudas D."/>
            <person name="Copeland A."/>
            <person name="Barry K.W."/>
            <person name="Cichocki N."/>
            <person name="Veneault-Fourrey C."/>
            <person name="LaButti K."/>
            <person name="Lindquist E.A."/>
            <person name="Lipzen A."/>
            <person name="Lundell T."/>
            <person name="Morin E."/>
            <person name="Murat C."/>
            <person name="Riley R."/>
            <person name="Ohm R."/>
            <person name="Sun H."/>
            <person name="Tunlid A."/>
            <person name="Henrissat B."/>
            <person name="Grigoriev I.V."/>
            <person name="Hibbett D.S."/>
            <person name="Martin F."/>
        </authorList>
    </citation>
    <scope>NUCLEOTIDE SEQUENCE [LARGE SCALE GENOMIC DNA]</scope>
    <source>
        <strain evidence="4">Zn</strain>
    </source>
</reference>
<dbReference type="InParanoid" id="A0A0C3GNY8"/>
<dbReference type="OrthoDB" id="3518533at2759"/>
<gene>
    <name evidence="3" type="ORF">OIDMADRAFT_202933</name>
</gene>
<dbReference type="AlphaFoldDB" id="A0A0C3GNY8"/>
<proteinExistence type="predicted"/>
<sequence>MVFIRSIALGASIVGIIGVSSAAQVLTARQEPWVPGTQNNTQEFYVTLKATTASLEKYNGWTLQAWHTGAGLADPVFASDSPSPAFLNGTSLQFDVSPYPFGVDALPSDENYGRWEPVTITSGYGSGPWVNNEADGLQVNAEESDGWLVCEWSHGDNAPQLFQLIKGFDSVGTSPNDVPATCGRVLLIPEWI</sequence>
<dbReference type="EMBL" id="KN832881">
    <property type="protein sequence ID" value="KIM97785.1"/>
    <property type="molecule type" value="Genomic_DNA"/>
</dbReference>
<dbReference type="STRING" id="913774.A0A0C3GNY8"/>